<feature type="compositionally biased region" description="Basic and acidic residues" evidence="1">
    <location>
        <begin position="203"/>
        <end position="212"/>
    </location>
</feature>
<feature type="compositionally biased region" description="Basic and acidic residues" evidence="1">
    <location>
        <begin position="356"/>
        <end position="368"/>
    </location>
</feature>
<organism evidence="2 3">
    <name type="scientific">Tulasnella calospora MUT 4182</name>
    <dbReference type="NCBI Taxonomy" id="1051891"/>
    <lineage>
        <taxon>Eukaryota</taxon>
        <taxon>Fungi</taxon>
        <taxon>Dikarya</taxon>
        <taxon>Basidiomycota</taxon>
        <taxon>Agaricomycotina</taxon>
        <taxon>Agaricomycetes</taxon>
        <taxon>Cantharellales</taxon>
        <taxon>Tulasnellaceae</taxon>
        <taxon>Tulasnella</taxon>
    </lineage>
</organism>
<protein>
    <submittedName>
        <fullName evidence="2">Uncharacterized protein</fullName>
    </submittedName>
</protein>
<proteinExistence type="predicted"/>
<feature type="compositionally biased region" description="Polar residues" evidence="1">
    <location>
        <begin position="297"/>
        <end position="307"/>
    </location>
</feature>
<gene>
    <name evidence="2" type="ORF">M407DRAFT_5142</name>
</gene>
<dbReference type="AlphaFoldDB" id="A0A0C3MC89"/>
<feature type="compositionally biased region" description="Polar residues" evidence="1">
    <location>
        <begin position="316"/>
        <end position="354"/>
    </location>
</feature>
<evidence type="ECO:0000256" key="1">
    <source>
        <dbReference type="SAM" id="MobiDB-lite"/>
    </source>
</evidence>
<dbReference type="Proteomes" id="UP000054248">
    <property type="component" value="Unassembled WGS sequence"/>
</dbReference>
<feature type="compositionally biased region" description="Acidic residues" evidence="1">
    <location>
        <begin position="403"/>
        <end position="414"/>
    </location>
</feature>
<evidence type="ECO:0000313" key="2">
    <source>
        <dbReference type="EMBL" id="KIO31337.1"/>
    </source>
</evidence>
<dbReference type="OrthoDB" id="3261453at2759"/>
<sequence length="414" mass="45599">MDTEITVQGVQDVLQDITPPLELSWGLLKDIIEIGSGLPRNTQKTLHFISRVTEILKALRKPFSEPPLNLDDIMKAMESLRTLERTLIKAKPLIKKEAELPTTFSKESISTWEKHRKELYDLVKAVHASEFDPPDGWQDDLKEIARVDDSLWVGLMAHDMWSKSDLEDAEEAERVAAKLLEEPQNEEDAETSPKEDIKKVMEAWERSQEEPPRPLFDFSVTGFGLLRSGTGSRTPPPRKGSTGRTPPRQGSTSGAPPRQGSPTSRGFFSKTLQRVTSSRRGSSGFTEIPPGEIPTDGKSSPKPQSSVPGKGGSTKPAPNQTNVTPKPSNAQQSQPATDPVSSTVNPTMTVSLSSDLDYHRPTGQDIDYRATGQEIDYRATGQDIGYHRPTGQRSDAREPQDASGDECADDCAQE</sequence>
<evidence type="ECO:0000313" key="3">
    <source>
        <dbReference type="Proteomes" id="UP000054248"/>
    </source>
</evidence>
<accession>A0A0C3MC89</accession>
<dbReference type="HOGENOM" id="CLU_664285_0_0_1"/>
<reference evidence="3" key="2">
    <citation type="submission" date="2015-01" db="EMBL/GenBank/DDBJ databases">
        <title>Evolutionary Origins and Diversification of the Mycorrhizal Mutualists.</title>
        <authorList>
            <consortium name="DOE Joint Genome Institute"/>
            <consortium name="Mycorrhizal Genomics Consortium"/>
            <person name="Kohler A."/>
            <person name="Kuo A."/>
            <person name="Nagy L.G."/>
            <person name="Floudas D."/>
            <person name="Copeland A."/>
            <person name="Barry K.W."/>
            <person name="Cichocki N."/>
            <person name="Veneault-Fourrey C."/>
            <person name="LaButti K."/>
            <person name="Lindquist E.A."/>
            <person name="Lipzen A."/>
            <person name="Lundell T."/>
            <person name="Morin E."/>
            <person name="Murat C."/>
            <person name="Riley R."/>
            <person name="Ohm R."/>
            <person name="Sun H."/>
            <person name="Tunlid A."/>
            <person name="Henrissat B."/>
            <person name="Grigoriev I.V."/>
            <person name="Hibbett D.S."/>
            <person name="Martin F."/>
        </authorList>
    </citation>
    <scope>NUCLEOTIDE SEQUENCE [LARGE SCALE GENOMIC DNA]</scope>
    <source>
        <strain evidence="3">MUT 4182</strain>
    </source>
</reference>
<reference evidence="2 3" key="1">
    <citation type="submission" date="2014-04" db="EMBL/GenBank/DDBJ databases">
        <authorList>
            <consortium name="DOE Joint Genome Institute"/>
            <person name="Kuo A."/>
            <person name="Girlanda M."/>
            <person name="Perotto S."/>
            <person name="Kohler A."/>
            <person name="Nagy L.G."/>
            <person name="Floudas D."/>
            <person name="Copeland A."/>
            <person name="Barry K.W."/>
            <person name="Cichocki N."/>
            <person name="Veneault-Fourrey C."/>
            <person name="LaButti K."/>
            <person name="Lindquist E.A."/>
            <person name="Lipzen A."/>
            <person name="Lundell T."/>
            <person name="Morin E."/>
            <person name="Murat C."/>
            <person name="Sun H."/>
            <person name="Tunlid A."/>
            <person name="Henrissat B."/>
            <person name="Grigoriev I.V."/>
            <person name="Hibbett D.S."/>
            <person name="Martin F."/>
            <person name="Nordberg H.P."/>
            <person name="Cantor M.N."/>
            <person name="Hua S.X."/>
        </authorList>
    </citation>
    <scope>NUCLEOTIDE SEQUENCE [LARGE SCALE GENOMIC DNA]</scope>
    <source>
        <strain evidence="2 3">MUT 4182</strain>
    </source>
</reference>
<feature type="compositionally biased region" description="Polar residues" evidence="1">
    <location>
        <begin position="242"/>
        <end position="285"/>
    </location>
</feature>
<name>A0A0C3MC89_9AGAM</name>
<keyword evidence="3" id="KW-1185">Reference proteome</keyword>
<feature type="region of interest" description="Disordered" evidence="1">
    <location>
        <begin position="203"/>
        <end position="414"/>
    </location>
</feature>
<dbReference type="EMBL" id="KN822964">
    <property type="protein sequence ID" value="KIO31337.1"/>
    <property type="molecule type" value="Genomic_DNA"/>
</dbReference>